<feature type="repeat" description="WD" evidence="3">
    <location>
        <begin position="872"/>
        <end position="913"/>
    </location>
</feature>
<dbReference type="STRING" id="933852.A0A0C3AG88"/>
<dbReference type="InterPro" id="IPR015943">
    <property type="entry name" value="WD40/YVTN_repeat-like_dom_sf"/>
</dbReference>
<protein>
    <recommendedName>
        <fullName evidence="5">Nephrocystin 3-like N-terminal domain-containing protein</fullName>
    </recommendedName>
</protein>
<feature type="repeat" description="WD" evidence="3">
    <location>
        <begin position="958"/>
        <end position="999"/>
    </location>
</feature>
<feature type="repeat" description="WD" evidence="3">
    <location>
        <begin position="701"/>
        <end position="732"/>
    </location>
</feature>
<keyword evidence="1 3" id="KW-0853">WD repeat</keyword>
<feature type="repeat" description="WD" evidence="3">
    <location>
        <begin position="787"/>
        <end position="819"/>
    </location>
</feature>
<dbReference type="InterPro" id="IPR027417">
    <property type="entry name" value="P-loop_NTPase"/>
</dbReference>
<gene>
    <name evidence="6" type="ORF">M408DRAFT_77168</name>
</gene>
<dbReference type="SUPFAM" id="SSF52540">
    <property type="entry name" value="P-loop containing nucleoside triphosphate hydrolases"/>
    <property type="match status" value="1"/>
</dbReference>
<feature type="repeat" description="WD" evidence="3">
    <location>
        <begin position="1001"/>
        <end position="1042"/>
    </location>
</feature>
<dbReference type="SMART" id="SM00320">
    <property type="entry name" value="WD40"/>
    <property type="match status" value="12"/>
</dbReference>
<evidence type="ECO:0000313" key="6">
    <source>
        <dbReference type="EMBL" id="KIM23640.1"/>
    </source>
</evidence>
<feature type="region of interest" description="Disordered" evidence="4">
    <location>
        <begin position="1047"/>
        <end position="1071"/>
    </location>
</feature>
<proteinExistence type="predicted"/>
<dbReference type="InterPro" id="IPR053299">
    <property type="entry name" value="ASTRA_WD_repeat"/>
</dbReference>
<dbReference type="Proteomes" id="UP000054097">
    <property type="component" value="Unassembled WGS sequence"/>
</dbReference>
<dbReference type="EMBL" id="KN824334">
    <property type="protein sequence ID" value="KIM23640.1"/>
    <property type="molecule type" value="Genomic_DNA"/>
</dbReference>
<keyword evidence="2" id="KW-0677">Repeat</keyword>
<evidence type="ECO:0000259" key="5">
    <source>
        <dbReference type="Pfam" id="PF24883"/>
    </source>
</evidence>
<dbReference type="Pfam" id="PF00400">
    <property type="entry name" value="WD40"/>
    <property type="match status" value="7"/>
</dbReference>
<dbReference type="OrthoDB" id="6262491at2759"/>
<feature type="repeat" description="WD" evidence="3">
    <location>
        <begin position="744"/>
        <end position="785"/>
    </location>
</feature>
<evidence type="ECO:0000256" key="2">
    <source>
        <dbReference type="ARBA" id="ARBA00022737"/>
    </source>
</evidence>
<name>A0A0C3AG88_SERVB</name>
<accession>A0A0C3AG88</accession>
<dbReference type="Gene3D" id="3.40.50.300">
    <property type="entry name" value="P-loop containing nucleotide triphosphate hydrolases"/>
    <property type="match status" value="1"/>
</dbReference>
<dbReference type="Pfam" id="PF24883">
    <property type="entry name" value="NPHP3_N"/>
    <property type="match status" value="1"/>
</dbReference>
<evidence type="ECO:0000313" key="7">
    <source>
        <dbReference type="Proteomes" id="UP000054097"/>
    </source>
</evidence>
<dbReference type="HOGENOM" id="CLU_000288_6_3_1"/>
<reference evidence="7" key="2">
    <citation type="submission" date="2015-01" db="EMBL/GenBank/DDBJ databases">
        <title>Evolutionary Origins and Diversification of the Mycorrhizal Mutualists.</title>
        <authorList>
            <consortium name="DOE Joint Genome Institute"/>
            <consortium name="Mycorrhizal Genomics Consortium"/>
            <person name="Kohler A."/>
            <person name="Kuo A."/>
            <person name="Nagy L.G."/>
            <person name="Floudas D."/>
            <person name="Copeland A."/>
            <person name="Barry K.W."/>
            <person name="Cichocki N."/>
            <person name="Veneault-Fourrey C."/>
            <person name="LaButti K."/>
            <person name="Lindquist E.A."/>
            <person name="Lipzen A."/>
            <person name="Lundell T."/>
            <person name="Morin E."/>
            <person name="Murat C."/>
            <person name="Riley R."/>
            <person name="Ohm R."/>
            <person name="Sun H."/>
            <person name="Tunlid A."/>
            <person name="Henrissat B."/>
            <person name="Grigoriev I.V."/>
            <person name="Hibbett D.S."/>
            <person name="Martin F."/>
        </authorList>
    </citation>
    <scope>NUCLEOTIDE SEQUENCE [LARGE SCALE GENOMIC DNA]</scope>
    <source>
        <strain evidence="7">MAFF 305830</strain>
    </source>
</reference>
<feature type="repeat" description="WD" evidence="3">
    <location>
        <begin position="1127"/>
        <end position="1158"/>
    </location>
</feature>
<dbReference type="PROSITE" id="PS50294">
    <property type="entry name" value="WD_REPEATS_REGION"/>
    <property type="match status" value="7"/>
</dbReference>
<dbReference type="PROSITE" id="PS50082">
    <property type="entry name" value="WD_REPEATS_2"/>
    <property type="match status" value="9"/>
</dbReference>
<dbReference type="PROSITE" id="PS00678">
    <property type="entry name" value="WD_REPEATS_1"/>
    <property type="match status" value="5"/>
</dbReference>
<dbReference type="InterPro" id="IPR056884">
    <property type="entry name" value="NPHP3-like_N"/>
</dbReference>
<dbReference type="InterPro" id="IPR001680">
    <property type="entry name" value="WD40_rpt"/>
</dbReference>
<dbReference type="CDD" id="cd00200">
    <property type="entry name" value="WD40"/>
    <property type="match status" value="1"/>
</dbReference>
<reference evidence="6 7" key="1">
    <citation type="submission" date="2014-04" db="EMBL/GenBank/DDBJ databases">
        <authorList>
            <consortium name="DOE Joint Genome Institute"/>
            <person name="Kuo A."/>
            <person name="Zuccaro A."/>
            <person name="Kohler A."/>
            <person name="Nagy L.G."/>
            <person name="Floudas D."/>
            <person name="Copeland A."/>
            <person name="Barry K.W."/>
            <person name="Cichocki N."/>
            <person name="Veneault-Fourrey C."/>
            <person name="LaButti K."/>
            <person name="Lindquist E.A."/>
            <person name="Lipzen A."/>
            <person name="Lundell T."/>
            <person name="Morin E."/>
            <person name="Murat C."/>
            <person name="Sun H."/>
            <person name="Tunlid A."/>
            <person name="Henrissat B."/>
            <person name="Grigoriev I.V."/>
            <person name="Hibbett D.S."/>
            <person name="Martin F."/>
            <person name="Nordberg H.P."/>
            <person name="Cantor M.N."/>
            <person name="Hua S.X."/>
        </authorList>
    </citation>
    <scope>NUCLEOTIDE SEQUENCE [LARGE SCALE GENOMIC DNA]</scope>
    <source>
        <strain evidence="6 7">MAFF 305830</strain>
    </source>
</reference>
<dbReference type="InterPro" id="IPR036322">
    <property type="entry name" value="WD40_repeat_dom_sf"/>
</dbReference>
<dbReference type="PANTHER" id="PTHR44156">
    <property type="entry name" value="SUPERNUMERARY LIMBS, ISOFORM B-RELATED"/>
    <property type="match status" value="1"/>
</dbReference>
<organism evidence="6 7">
    <name type="scientific">Serendipita vermifera MAFF 305830</name>
    <dbReference type="NCBI Taxonomy" id="933852"/>
    <lineage>
        <taxon>Eukaryota</taxon>
        <taxon>Fungi</taxon>
        <taxon>Dikarya</taxon>
        <taxon>Basidiomycota</taxon>
        <taxon>Agaricomycotina</taxon>
        <taxon>Agaricomycetes</taxon>
        <taxon>Sebacinales</taxon>
        <taxon>Serendipitaceae</taxon>
        <taxon>Serendipita</taxon>
    </lineage>
</organism>
<dbReference type="SUPFAM" id="SSF50978">
    <property type="entry name" value="WD40 repeat-like"/>
    <property type="match status" value="3"/>
</dbReference>
<feature type="repeat" description="WD" evidence="3">
    <location>
        <begin position="915"/>
        <end position="956"/>
    </location>
</feature>
<evidence type="ECO:0000256" key="4">
    <source>
        <dbReference type="SAM" id="MobiDB-lite"/>
    </source>
</evidence>
<dbReference type="Gene3D" id="2.130.10.10">
    <property type="entry name" value="YVTN repeat-like/Quinoprotein amine dehydrogenase"/>
    <property type="match status" value="5"/>
</dbReference>
<sequence length="1290" mass="142108">CMEGTREDVLRTIVDWTANSSAANIFWLKGHPGVGKSAVAASFIDKLRAKKRLGACFFFQKEVCSMTPNALWRAVAYDLALHYPTVRKHVMAVLEEDETLPTTVNVERLFRELIHKPLTACGEFDSESAPVVVIDALDECGGVDGQHSSHRVNLMRTLDSWSTLPKKFKLVVTSRPDPDIERFLSTIQHESFELVSGKAAPSTSSEDIERFLEYNFGRIVAQSHGALPPGWPGRHIIERLTRLSGGLFIWVETVIRLLGQGAAQEQLNHVLEEAATGELATLYSSILQASFPNPTEAFLKDFHHIVGAIILAKDPLPASSLVQLCSVDDTTLSRILGGLNSVMDSGEVPRFSHQSFVEFLVDLTRCPPAFRIDLERQKQYITEGCLQVMKQHLRFNICDLESSYQRNCDIEDLDGRIKERIPSLLSYSSCHWADHLAETTFDIKIASYVQDLMQNQFLFWLEVLSLTERVDLGTIIIAQLVDWLRNGKQSIKMAMDMKKFLFTFRRVISQSVPHIYLSALPSSPRHSAIYNQCIKNYPQTIRIDTIAQGGRNTLNTPPAHTRPAPRPFEGQDNWVDDVISPPTEAYIISSSEDMASWAWNAETAKMASQPFEEYTRWEHSITFDSNGEHITSSSYYQKIWIWDAEPTMVVKGALDEPADWADSVVYSRDETYDGTSISSGSDDQSFLAWDPRTTARVTSPLQGHDDWVDSVPSSPDGRHFTFDSNDQTTLAWYTEPVGFIAGPFEGHTDSITSVSFSPDGTQIVTGSDDTTIRIWNAATGEMMAGPFQGHTHYVNSVAFSPDGIHIASGSEDHTVRVWNAQAVDVSKLFRGHTDAVRSVIFSPDGTRVVSGSEDHTVCVWDVKTGNMIAGPFEGHTGSVGSVAFSPDGRYVASGSDDNTICLWDVHTAEIVAGPFQGHTDCINSVAFSPDGRHIASASDDETIRVWDAGTGEIVAGPFEGHTDMVTSVVFSPDGTWIASGSGDETIRVWDATTAELVAGPYQGHDDWVRSVAFSPNGTRIVSGSENGTIRLWNIETADMIAAQSEEHGRWTKPAPSPPDQMRISTDSGGMKNWIRDGDMEGASLKRFTSPVSPVAPTFDGTRFISRFGDEIAQNWDVDPTEMVAEPVGGHTDSAISAGFSSDENGLLSSSNEATSRVWYSVAEEMDPESVEGYPSPIRSTILSFNETRVSGIEDKESSAWDGEPAVISAGSFEKPVNLVDSEVFSPDGAVDGWILGPDSELLLWVPPAVQRGLLQSSNPSIIRDYLAAKLNLHNFVHGKAWTRCKDPLPD</sequence>
<dbReference type="InterPro" id="IPR020472">
    <property type="entry name" value="WD40_PAC1"/>
</dbReference>
<evidence type="ECO:0000256" key="1">
    <source>
        <dbReference type="ARBA" id="ARBA00022574"/>
    </source>
</evidence>
<feature type="domain" description="Nephrocystin 3-like N-terminal" evidence="5">
    <location>
        <begin position="10"/>
        <end position="175"/>
    </location>
</feature>
<dbReference type="InterPro" id="IPR019775">
    <property type="entry name" value="WD40_repeat_CS"/>
</dbReference>
<feature type="non-terminal residue" evidence="6">
    <location>
        <position position="1"/>
    </location>
</feature>
<dbReference type="PRINTS" id="PR00320">
    <property type="entry name" value="GPROTEINBRPT"/>
</dbReference>
<keyword evidence="7" id="KW-1185">Reference proteome</keyword>
<evidence type="ECO:0000256" key="3">
    <source>
        <dbReference type="PROSITE-ProRule" id="PRU00221"/>
    </source>
</evidence>
<feature type="repeat" description="WD" evidence="3">
    <location>
        <begin position="829"/>
        <end position="870"/>
    </location>
</feature>